<accession>A0A4R1KSU5</accession>
<keyword evidence="4" id="KW-1185">Reference proteome</keyword>
<dbReference type="RefSeq" id="WP_132704708.1">
    <property type="nucleotide sequence ID" value="NZ_SMGI01000002.1"/>
</dbReference>
<sequence length="792" mass="88602">MLKRYLLVFFLTLFCVQEAISQDFSALWQDYFSFFEIIDVTKSQTKIYAASENVVFSYDVNTNEVEKITTIQGLSGELISTIEYSTTNDLLLIGYKTGLIEIYFESDQSVLTVVDILEKESIDPSIKTINDFNEHEGFAYISTDFGISVFDLQRLEFGDTYFIGNNNAQIPVEKTTVNNNFIYAACNVGNGVRKGLLTNPNLIDASQWQTITTGSYVSIETVEGRLYGLRTDRNLVEFVNDIPNTVFTFNILPLDSEATEGQLLYTTQQNVFVFNSQASLIAQINQPQDFDTTFTSATSFGTDFYLGTTSKGLLRTSISDLTTFLEIRPDGPLRNNGFRIQAFNNGIWVTFGEHDQFLNPFPLNSRGVSILRDEDWQNIPFDSLLGMRELNKITINPDNPSQVFVSSFIDGILEFNNFEPTNVFDETNSPLQSLQNTSGFVDIRTGVSEFDNEGNLWNLTSKVDLALKSYNPSSNQWRTFSFADFIQDPVDDEIGFYDIAIDNNTGTKWIATFFNGLIAFNENESPRIKQIKDETQGFPTTWIRSLAVDNSGQLWIGTAFGLRVLFNTSGFFGDENPQVEPIIFLEDGLARELLENQAITDIEVDGSNNKWIGTQDSGVFYFTPNGQTTIYHFTKDNSPLPVNAINDISIDESNGTVYFSTPNGLLSFRAGGSSPVEELSEAYAYPNPVRPEYNILGSNDLNDINKGVKIVGLTENVNIKITDVTGNLVAEAQSRVNRRNSNLSNNFAIDGGTAIWNGKNLANNIVASGVYLIIINDLDTFESKIIKLLIIR</sequence>
<dbReference type="InterPro" id="IPR015943">
    <property type="entry name" value="WD40/YVTN_repeat-like_dom_sf"/>
</dbReference>
<dbReference type="Gene3D" id="2.60.40.4070">
    <property type="match status" value="1"/>
</dbReference>
<dbReference type="EMBL" id="SMGI01000002">
    <property type="protein sequence ID" value="TCK67663.1"/>
    <property type="molecule type" value="Genomic_DNA"/>
</dbReference>
<evidence type="ECO:0000313" key="3">
    <source>
        <dbReference type="EMBL" id="TCK67663.1"/>
    </source>
</evidence>
<dbReference type="Pfam" id="PF21544">
    <property type="entry name" value="PorZ_N_b_propeller"/>
    <property type="match status" value="1"/>
</dbReference>
<protein>
    <recommendedName>
        <fullName evidence="2">PorZ N-terminal beta-propeller domain-containing protein</fullName>
    </recommendedName>
</protein>
<dbReference type="Pfam" id="PF07494">
    <property type="entry name" value="Reg_prop"/>
    <property type="match status" value="1"/>
</dbReference>
<comment type="caution">
    <text evidence="3">The sequence shown here is derived from an EMBL/GenBank/DDBJ whole genome shotgun (WGS) entry which is preliminary data.</text>
</comment>
<evidence type="ECO:0000259" key="2">
    <source>
        <dbReference type="Pfam" id="PF21544"/>
    </source>
</evidence>
<evidence type="ECO:0000313" key="4">
    <source>
        <dbReference type="Proteomes" id="UP000295714"/>
    </source>
</evidence>
<dbReference type="Proteomes" id="UP000295714">
    <property type="component" value="Unassembled WGS sequence"/>
</dbReference>
<name>A0A4R1KSU5_9FLAO</name>
<dbReference type="Gene3D" id="2.130.10.10">
    <property type="entry name" value="YVTN repeat-like/Quinoprotein amine dehydrogenase"/>
    <property type="match status" value="2"/>
</dbReference>
<dbReference type="SUPFAM" id="SSF63829">
    <property type="entry name" value="Calcium-dependent phosphotriesterase"/>
    <property type="match status" value="2"/>
</dbReference>
<dbReference type="InterPro" id="IPR048954">
    <property type="entry name" value="PorZ_N"/>
</dbReference>
<gene>
    <name evidence="3" type="ORF">DFQ05_1442</name>
</gene>
<feature type="domain" description="PorZ N-terminal beta-propeller" evidence="2">
    <location>
        <begin position="47"/>
        <end position="209"/>
    </location>
</feature>
<feature type="chain" id="PRO_5020892307" description="PorZ N-terminal beta-propeller domain-containing protein" evidence="1">
    <location>
        <begin position="22"/>
        <end position="792"/>
    </location>
</feature>
<dbReference type="InterPro" id="IPR011110">
    <property type="entry name" value="Reg_prop"/>
</dbReference>
<reference evidence="3 4" key="1">
    <citation type="journal article" date="2015" name="Stand. Genomic Sci.">
        <title>Genomic Encyclopedia of Bacterial and Archaeal Type Strains, Phase III: the genomes of soil and plant-associated and newly described type strains.</title>
        <authorList>
            <person name="Whitman W.B."/>
            <person name="Woyke T."/>
            <person name="Klenk H.P."/>
            <person name="Zhou Y."/>
            <person name="Lilburn T.G."/>
            <person name="Beck B.J."/>
            <person name="De Vos P."/>
            <person name="Vandamme P."/>
            <person name="Eisen J.A."/>
            <person name="Garrity G."/>
            <person name="Hugenholtz P."/>
            <person name="Kyrpides N.C."/>
        </authorList>
    </citation>
    <scope>NUCLEOTIDE SEQUENCE [LARGE SCALE GENOMIC DNA]</scope>
    <source>
        <strain evidence="3 4">CECT 8445</strain>
    </source>
</reference>
<evidence type="ECO:0000256" key="1">
    <source>
        <dbReference type="SAM" id="SignalP"/>
    </source>
</evidence>
<organism evidence="3 4">
    <name type="scientific">Winogradskyella wandonensis</name>
    <dbReference type="NCBI Taxonomy" id="1442586"/>
    <lineage>
        <taxon>Bacteria</taxon>
        <taxon>Pseudomonadati</taxon>
        <taxon>Bacteroidota</taxon>
        <taxon>Flavobacteriia</taxon>
        <taxon>Flavobacteriales</taxon>
        <taxon>Flavobacteriaceae</taxon>
        <taxon>Winogradskyella</taxon>
    </lineage>
</organism>
<proteinExistence type="predicted"/>
<keyword evidence="1" id="KW-0732">Signal</keyword>
<feature type="signal peptide" evidence="1">
    <location>
        <begin position="1"/>
        <end position="21"/>
    </location>
</feature>
<dbReference type="AlphaFoldDB" id="A0A4R1KSU5"/>
<dbReference type="OrthoDB" id="9807410at2"/>